<protein>
    <submittedName>
        <fullName evidence="4">Arylsulfatase A-like enzyme</fullName>
    </submittedName>
</protein>
<dbReference type="PANTHER" id="PTHR42693:SF33">
    <property type="entry name" value="ARYLSULFATASE"/>
    <property type="match status" value="1"/>
</dbReference>
<sequence>MSWRKAFWLAVGLSLLLLLVSFARIITGYGYVFTGGDKVLSSVVDVPLLGTRLGWDIAWFITATLLVHLAFAGLTCLLAKLTELSGGSRVGSRATLVLGWFLLLSIGAFVANAYYYPWSTLGEYFGDIVSTRVLGAPVAAYALVAIGILMVAATAPATVRGLRSARLPSMVTSIAVVGALGVAITISALLSGSKDARAIPNPTKPNVILIGVDSLRPDFTVVGGDHAHAPNINKFIRGARVFSDVTTPLARTFPSWMSILTGRHPHDTGALMNLTRRGSIEASPTLAEVFRGQGYRSIFAIDETRFANIDQSYGFDQVITPPMGAADFLLGTLNDTLLSNLVSRTPFGSFFFPHASANRAAAHVYYPGDFVDRLENELEFPQPTFLAVHLTLPHYPYYWATAPLHKEDGSNHHGQTLYPETVRHADGQVGALFELLESRGALENAIVVILSDHGEGLGRPEDVLITTEQRKVDDYSIPARSNGHGTSVLSPPQYQVLLAIRGYGAAQIAKLPPAASDVPASLEDLMPTLLGITGVNVPGYKSTGRSLVPELMGDPPAPGSMERIRFTESEFNPPALLAGFQAEKELARQAAKFYRVDPESGLLSLREELLAEAMANREYAAIGSKHVLAAIPEVLENHATSYRYVLVNRDRTQVRLLADRSASVQAGEDVVQLWDALDRRFRLEASLAAPPALATVAPH</sequence>
<evidence type="ECO:0000259" key="3">
    <source>
        <dbReference type="Pfam" id="PF00884"/>
    </source>
</evidence>
<keyword evidence="2" id="KW-1133">Transmembrane helix</keyword>
<gene>
    <name evidence="4" type="ORF">HNQ60_003804</name>
</gene>
<reference evidence="4 5" key="1">
    <citation type="submission" date="2020-08" db="EMBL/GenBank/DDBJ databases">
        <title>Genomic Encyclopedia of Type Strains, Phase IV (KMG-IV): sequencing the most valuable type-strain genomes for metagenomic binning, comparative biology and taxonomic classification.</title>
        <authorList>
            <person name="Goeker M."/>
        </authorList>
    </citation>
    <scope>NUCLEOTIDE SEQUENCE [LARGE SCALE GENOMIC DNA]</scope>
    <source>
        <strain evidence="4 5">DSM 26723</strain>
    </source>
</reference>
<dbReference type="Gene3D" id="3.40.720.10">
    <property type="entry name" value="Alkaline Phosphatase, subunit A"/>
    <property type="match status" value="1"/>
</dbReference>
<dbReference type="InterPro" id="IPR017850">
    <property type="entry name" value="Alkaline_phosphatase_core_sf"/>
</dbReference>
<keyword evidence="5" id="KW-1185">Reference proteome</keyword>
<dbReference type="Pfam" id="PF00884">
    <property type="entry name" value="Sulfatase"/>
    <property type="match status" value="1"/>
</dbReference>
<name>A0A841HP50_9GAMM</name>
<feature type="transmembrane region" description="Helical" evidence="2">
    <location>
        <begin position="94"/>
        <end position="118"/>
    </location>
</feature>
<dbReference type="GO" id="GO:0004065">
    <property type="term" value="F:arylsulfatase activity"/>
    <property type="evidence" value="ECO:0007669"/>
    <property type="project" value="TreeGrafter"/>
</dbReference>
<evidence type="ECO:0000256" key="1">
    <source>
        <dbReference type="ARBA" id="ARBA00008779"/>
    </source>
</evidence>
<evidence type="ECO:0000256" key="2">
    <source>
        <dbReference type="SAM" id="Phobius"/>
    </source>
</evidence>
<feature type="transmembrane region" description="Helical" evidence="2">
    <location>
        <begin position="138"/>
        <end position="159"/>
    </location>
</feature>
<comment type="similarity">
    <text evidence="1">Belongs to the sulfatase family.</text>
</comment>
<organism evidence="4 5">
    <name type="scientific">Povalibacter uvarum</name>
    <dbReference type="NCBI Taxonomy" id="732238"/>
    <lineage>
        <taxon>Bacteria</taxon>
        <taxon>Pseudomonadati</taxon>
        <taxon>Pseudomonadota</taxon>
        <taxon>Gammaproteobacteria</taxon>
        <taxon>Steroidobacterales</taxon>
        <taxon>Steroidobacteraceae</taxon>
        <taxon>Povalibacter</taxon>
    </lineage>
</organism>
<keyword evidence="2" id="KW-0812">Transmembrane</keyword>
<dbReference type="InterPro" id="IPR050738">
    <property type="entry name" value="Sulfatase"/>
</dbReference>
<feature type="domain" description="Sulfatase N-terminal" evidence="3">
    <location>
        <begin position="205"/>
        <end position="535"/>
    </location>
</feature>
<comment type="caution">
    <text evidence="4">The sequence shown here is derived from an EMBL/GenBank/DDBJ whole genome shotgun (WGS) entry which is preliminary data.</text>
</comment>
<feature type="transmembrane region" description="Helical" evidence="2">
    <location>
        <begin position="171"/>
        <end position="190"/>
    </location>
</feature>
<dbReference type="Proteomes" id="UP000588068">
    <property type="component" value="Unassembled WGS sequence"/>
</dbReference>
<evidence type="ECO:0000313" key="5">
    <source>
        <dbReference type="Proteomes" id="UP000588068"/>
    </source>
</evidence>
<dbReference type="AlphaFoldDB" id="A0A841HP50"/>
<dbReference type="EMBL" id="JACHHZ010000004">
    <property type="protein sequence ID" value="MBB6094917.1"/>
    <property type="molecule type" value="Genomic_DNA"/>
</dbReference>
<feature type="transmembrane region" description="Helical" evidence="2">
    <location>
        <begin position="57"/>
        <end position="82"/>
    </location>
</feature>
<keyword evidence="2" id="KW-0472">Membrane</keyword>
<evidence type="ECO:0000313" key="4">
    <source>
        <dbReference type="EMBL" id="MBB6094917.1"/>
    </source>
</evidence>
<dbReference type="RefSeq" id="WP_184334305.1">
    <property type="nucleotide sequence ID" value="NZ_JACHHZ010000004.1"/>
</dbReference>
<proteinExistence type="inferred from homology"/>
<accession>A0A841HP50</accession>
<dbReference type="PANTHER" id="PTHR42693">
    <property type="entry name" value="ARYLSULFATASE FAMILY MEMBER"/>
    <property type="match status" value="1"/>
</dbReference>
<dbReference type="SUPFAM" id="SSF53649">
    <property type="entry name" value="Alkaline phosphatase-like"/>
    <property type="match status" value="1"/>
</dbReference>
<dbReference type="InterPro" id="IPR000917">
    <property type="entry name" value="Sulfatase_N"/>
</dbReference>